<dbReference type="AlphaFoldDB" id="F2NT76"/>
<protein>
    <recommendedName>
        <fullName evidence="3">Lipoprotein</fullName>
    </recommendedName>
</protein>
<dbReference type="EMBL" id="CP002631">
    <property type="protein sequence ID" value="AEB14667.1"/>
    <property type="molecule type" value="Genomic_DNA"/>
</dbReference>
<accession>F2NT76</accession>
<proteinExistence type="predicted"/>
<keyword evidence="2" id="KW-1185">Reference proteome</keyword>
<reference evidence="2" key="2">
    <citation type="submission" date="2011-04" db="EMBL/GenBank/DDBJ databases">
        <title>The complete genome of chromosome of Treponema succinifaciens DSM 2489.</title>
        <authorList>
            <person name="Lucas S."/>
            <person name="Copeland A."/>
            <person name="Lapidus A."/>
            <person name="Bruce D."/>
            <person name="Goodwin L."/>
            <person name="Pitluck S."/>
            <person name="Peters L."/>
            <person name="Kyrpides N."/>
            <person name="Mavromatis K."/>
            <person name="Ivanova N."/>
            <person name="Ovchinnikova G."/>
            <person name="Teshima H."/>
            <person name="Detter J.C."/>
            <person name="Tapia R."/>
            <person name="Han C."/>
            <person name="Land M."/>
            <person name="Hauser L."/>
            <person name="Markowitz V."/>
            <person name="Cheng J.-F."/>
            <person name="Hugenholtz P."/>
            <person name="Woyke T."/>
            <person name="Wu D."/>
            <person name="Gronow S."/>
            <person name="Wellnitz S."/>
            <person name="Brambilla E."/>
            <person name="Klenk H.-P."/>
            <person name="Eisen J.A."/>
        </authorList>
    </citation>
    <scope>NUCLEOTIDE SEQUENCE [LARGE SCALE GENOMIC DNA]</scope>
    <source>
        <strain evidence="2">ATCC 33096 / DSM 2489 / 6091</strain>
    </source>
</reference>
<dbReference type="RefSeq" id="WP_013701948.1">
    <property type="nucleotide sequence ID" value="NC_015385.1"/>
</dbReference>
<reference evidence="1 2" key="1">
    <citation type="journal article" date="2011" name="Stand. Genomic Sci.">
        <title>Complete genome sequence of Treponema succinifaciens type strain (6091).</title>
        <authorList>
            <person name="Han C."/>
            <person name="Gronow S."/>
            <person name="Teshima H."/>
            <person name="Lapidus A."/>
            <person name="Nolan M."/>
            <person name="Lucas S."/>
            <person name="Hammon N."/>
            <person name="Deshpande S."/>
            <person name="Cheng J.F."/>
            <person name="Zeytun A."/>
            <person name="Tapia R."/>
            <person name="Goodwin L."/>
            <person name="Pitluck S."/>
            <person name="Liolios K."/>
            <person name="Pagani I."/>
            <person name="Ivanova N."/>
            <person name="Mavromatis K."/>
            <person name="Mikhailova N."/>
            <person name="Huntemann M."/>
            <person name="Pati A."/>
            <person name="Chen A."/>
            <person name="Palaniappan K."/>
            <person name="Land M."/>
            <person name="Hauser L."/>
            <person name="Brambilla E.M."/>
            <person name="Rohde M."/>
            <person name="Goker M."/>
            <person name="Woyke T."/>
            <person name="Bristow J."/>
            <person name="Eisen J.A."/>
            <person name="Markowitz V."/>
            <person name="Hugenholtz P."/>
            <person name="Kyrpides N.C."/>
            <person name="Klenk H.P."/>
            <person name="Detter J.C."/>
        </authorList>
    </citation>
    <scope>NUCLEOTIDE SEQUENCE [LARGE SCALE GENOMIC DNA]</scope>
    <source>
        <strain evidence="2">ATCC 33096 / DSM 2489 / 6091</strain>
    </source>
</reference>
<sequence length="465" mass="53128">MKRFFILFSTVFLFVSSLISCHIFDEDDDDPDRIRRNSWDYRNIPDSRNCGADESADFTVANGNTEIAPGVTVTFRPDTDQFNFSSYKIRELPDRTAVRNFDFSSHDFVTLGMDRYDGRKTVVFENCRFKAFRNDAVSPDSAGKVYFVFNNCSFTGNVSSSYITLNNCKIGGFTSDAMNPLREFHAKNLYVYDLAHGPLSGELHLDGIQIYGDQRSRKNEVNGKWISKVETGEIHFDNVRFEIPSINFGAENKAYVNACVMFQLEFSDVDNVSFRNLYVNGGGLWFPLYMDYGKNNERSKNGVSWSHKNLVMQNVLVSNNFGTVFYPQLLSDAKIENVDHHGYLFVISVWKDEHGDAHFLVTNDTNSDKILTVKTDRGIFKYEIPHCPSNWALGGEIDKGLNPNEPLADSAGKPYTKYKFEDLPFDLEFTVPGSPNFILCYQDEEQIRYASLDGKKHYYSEIFGE</sequence>
<evidence type="ECO:0008006" key="3">
    <source>
        <dbReference type="Google" id="ProtNLM"/>
    </source>
</evidence>
<gene>
    <name evidence="1" type="ordered locus">Tresu_1776</name>
</gene>
<dbReference type="KEGG" id="tsu:Tresu_1776"/>
<name>F2NT76_TRES6</name>
<organism evidence="1 2">
    <name type="scientific">Treponema succinifaciens (strain ATCC 33096 / DSM 2489 / 6091)</name>
    <dbReference type="NCBI Taxonomy" id="869209"/>
    <lineage>
        <taxon>Bacteria</taxon>
        <taxon>Pseudomonadati</taxon>
        <taxon>Spirochaetota</taxon>
        <taxon>Spirochaetia</taxon>
        <taxon>Spirochaetales</taxon>
        <taxon>Treponemataceae</taxon>
        <taxon>Treponema</taxon>
    </lineage>
</organism>
<dbReference type="GeneID" id="302998918"/>
<dbReference type="Proteomes" id="UP000006852">
    <property type="component" value="Chromosome"/>
</dbReference>
<evidence type="ECO:0000313" key="2">
    <source>
        <dbReference type="Proteomes" id="UP000006852"/>
    </source>
</evidence>
<dbReference type="PROSITE" id="PS51257">
    <property type="entry name" value="PROKAR_LIPOPROTEIN"/>
    <property type="match status" value="1"/>
</dbReference>
<dbReference type="HOGENOM" id="CLU_587849_0_0_12"/>
<evidence type="ECO:0000313" key="1">
    <source>
        <dbReference type="EMBL" id="AEB14667.1"/>
    </source>
</evidence>